<dbReference type="InterPro" id="IPR001208">
    <property type="entry name" value="MCM_dom"/>
</dbReference>
<dbReference type="EMBL" id="AUZZ01001288">
    <property type="protein sequence ID" value="EQD64872.1"/>
    <property type="molecule type" value="Genomic_DNA"/>
</dbReference>
<reference evidence="4" key="2">
    <citation type="journal article" date="2014" name="ISME J.">
        <title>Microbial stratification in low pH oxic and suboxic macroscopic growths along an acid mine drainage.</title>
        <authorList>
            <person name="Mendez-Garcia C."/>
            <person name="Mesa V."/>
            <person name="Sprenger R.R."/>
            <person name="Richter M."/>
            <person name="Diez M.S."/>
            <person name="Solano J."/>
            <person name="Bargiela R."/>
            <person name="Golyshina O.V."/>
            <person name="Manteca A."/>
            <person name="Ramos J.L."/>
            <person name="Gallego J.R."/>
            <person name="Llorente I."/>
            <person name="Martins Dos Santos V.A."/>
            <person name="Jensen O.N."/>
            <person name="Pelaez A.I."/>
            <person name="Sanchez J."/>
            <person name="Ferrer M."/>
        </authorList>
    </citation>
    <scope>NUCLEOTIDE SEQUENCE</scope>
</reference>
<dbReference type="SMART" id="SM00382">
    <property type="entry name" value="AAA"/>
    <property type="match status" value="1"/>
</dbReference>
<feature type="domain" description="MCM C-terminal AAA(+) ATPase" evidence="3">
    <location>
        <begin position="184"/>
        <end position="284"/>
    </location>
</feature>
<dbReference type="AlphaFoldDB" id="T1B4H0"/>
<sequence length="284" mass="30163">MYGELGLGAEIRPVRGILLAAAHAGRAGHELIVPAANLEEALIAGTPVRSASHLREVCAHWSGGHSLPLHRGSRPTGSGAAHRPDLRDVRGQLRAKRALLIAAAGGHNLLLIGPPGSGKTLLARRLPTLLPPLTDAEALDCAAIASVSQAGFRLERYGQRPFREPHHTASVPALVGGGARALPGEVTLAHHGVLFLDELPEFDRRALEALREPLEAGVVNVSRAAVHATYPARFQLIAAMNPCPCGHEGDEQIPCRCTPAQVARYRARLSGPLLERFDLHVPVD</sequence>
<dbReference type="SUPFAM" id="SSF54211">
    <property type="entry name" value="Ribosomal protein S5 domain 2-like"/>
    <property type="match status" value="1"/>
</dbReference>
<accession>T1B4H0</accession>
<protein>
    <submittedName>
        <fullName evidence="4">Competence protein comM</fullName>
    </submittedName>
</protein>
<dbReference type="SUPFAM" id="SSF52540">
    <property type="entry name" value="P-loop containing nucleoside triphosphate hydrolases"/>
    <property type="match status" value="1"/>
</dbReference>
<organism evidence="4">
    <name type="scientific">mine drainage metagenome</name>
    <dbReference type="NCBI Taxonomy" id="410659"/>
    <lineage>
        <taxon>unclassified sequences</taxon>
        <taxon>metagenomes</taxon>
        <taxon>ecological metagenomes</taxon>
    </lineage>
</organism>
<dbReference type="PRINTS" id="PR01657">
    <property type="entry name" value="MCMFAMILY"/>
</dbReference>
<proteinExistence type="predicted"/>
<evidence type="ECO:0000256" key="1">
    <source>
        <dbReference type="ARBA" id="ARBA00022741"/>
    </source>
</evidence>
<evidence type="ECO:0000313" key="4">
    <source>
        <dbReference type="EMBL" id="EQD64872.1"/>
    </source>
</evidence>
<name>T1B4H0_9ZZZZ</name>
<dbReference type="InterPro" id="IPR003593">
    <property type="entry name" value="AAA+_ATPase"/>
</dbReference>
<feature type="non-terminal residue" evidence="4">
    <location>
        <position position="284"/>
    </location>
</feature>
<dbReference type="InterPro" id="IPR020568">
    <property type="entry name" value="Ribosomal_Su5_D2-typ_SF"/>
</dbReference>
<keyword evidence="2" id="KW-0067">ATP-binding</keyword>
<dbReference type="InterPro" id="IPR027417">
    <property type="entry name" value="P-loop_NTPase"/>
</dbReference>
<evidence type="ECO:0000259" key="3">
    <source>
        <dbReference type="PROSITE" id="PS50051"/>
    </source>
</evidence>
<dbReference type="InterPro" id="IPR000523">
    <property type="entry name" value="Mg_chelatse_chII-like_cat_dom"/>
</dbReference>
<dbReference type="GO" id="GO:0003677">
    <property type="term" value="F:DNA binding"/>
    <property type="evidence" value="ECO:0007669"/>
    <property type="project" value="InterPro"/>
</dbReference>
<dbReference type="PROSITE" id="PS50051">
    <property type="entry name" value="MCM_2"/>
    <property type="match status" value="1"/>
</dbReference>
<dbReference type="PANTHER" id="PTHR32039:SF7">
    <property type="entry name" value="COMPETENCE PROTEIN COMM"/>
    <property type="match status" value="1"/>
</dbReference>
<gene>
    <name evidence="4" type="ORF">B2A_01814</name>
</gene>
<evidence type="ECO:0000256" key="2">
    <source>
        <dbReference type="ARBA" id="ARBA00022840"/>
    </source>
</evidence>
<dbReference type="InterPro" id="IPR045006">
    <property type="entry name" value="CHLI-like"/>
</dbReference>
<comment type="caution">
    <text evidence="4">The sequence shown here is derived from an EMBL/GenBank/DDBJ whole genome shotgun (WGS) entry which is preliminary data.</text>
</comment>
<dbReference type="Pfam" id="PF01078">
    <property type="entry name" value="Mg_chelatase"/>
    <property type="match status" value="1"/>
</dbReference>
<keyword evidence="1" id="KW-0547">Nucleotide-binding</keyword>
<reference evidence="4" key="1">
    <citation type="submission" date="2013-08" db="EMBL/GenBank/DDBJ databases">
        <authorList>
            <person name="Mendez C."/>
            <person name="Richter M."/>
            <person name="Ferrer M."/>
            <person name="Sanchez J."/>
        </authorList>
    </citation>
    <scope>NUCLEOTIDE SEQUENCE</scope>
</reference>
<dbReference type="Gene3D" id="3.40.50.300">
    <property type="entry name" value="P-loop containing nucleotide triphosphate hydrolases"/>
    <property type="match status" value="1"/>
</dbReference>
<dbReference type="PANTHER" id="PTHR32039">
    <property type="entry name" value="MAGNESIUM-CHELATASE SUBUNIT CHLI"/>
    <property type="match status" value="1"/>
</dbReference>
<dbReference type="GO" id="GO:0005524">
    <property type="term" value="F:ATP binding"/>
    <property type="evidence" value="ECO:0007669"/>
    <property type="project" value="UniProtKB-KW"/>
</dbReference>